<feature type="region of interest" description="Disordered" evidence="1">
    <location>
        <begin position="500"/>
        <end position="611"/>
    </location>
</feature>
<evidence type="ECO:0000313" key="2">
    <source>
        <dbReference type="EMBL" id="KOS15862.1"/>
    </source>
</evidence>
<dbReference type="VEuPathDB" id="FungiDB:Malapachy_3663"/>
<comment type="caution">
    <text evidence="2">The sequence shown here is derived from an EMBL/GenBank/DDBJ whole genome shotgun (WGS) entry which is preliminary data.</text>
</comment>
<dbReference type="OrthoDB" id="6159439at2759"/>
<dbReference type="STRING" id="77020.A0A0M9VQS6"/>
<dbReference type="Gene3D" id="1.20.930.10">
    <property type="entry name" value="Conserved domain common to transcription factors TFIIS, elongin A, CRSP70"/>
    <property type="match status" value="1"/>
</dbReference>
<feature type="compositionally biased region" description="Polar residues" evidence="1">
    <location>
        <begin position="300"/>
        <end position="317"/>
    </location>
</feature>
<reference evidence="2 3" key="1">
    <citation type="submission" date="2015-07" db="EMBL/GenBank/DDBJ databases">
        <title>Draft Genome Sequence of Malassezia furfur CBS1878 and Malassezia pachydermatis CBS1879.</title>
        <authorList>
            <person name="Triana S."/>
            <person name="Ohm R."/>
            <person name="Gonzalez A."/>
            <person name="DeCock H."/>
            <person name="Restrepo S."/>
            <person name="Celis A."/>
        </authorList>
    </citation>
    <scope>NUCLEOTIDE SEQUENCE [LARGE SCALE GENOMIC DNA]</scope>
    <source>
        <strain evidence="2 3">CBS 1879</strain>
    </source>
</reference>
<feature type="compositionally biased region" description="Low complexity" evidence="1">
    <location>
        <begin position="263"/>
        <end position="282"/>
    </location>
</feature>
<feature type="compositionally biased region" description="Polar residues" evidence="1">
    <location>
        <begin position="182"/>
        <end position="202"/>
    </location>
</feature>
<feature type="region of interest" description="Disordered" evidence="1">
    <location>
        <begin position="1"/>
        <end position="22"/>
    </location>
</feature>
<dbReference type="RefSeq" id="XP_017993494.1">
    <property type="nucleotide sequence ID" value="XM_018138125.1"/>
</dbReference>
<feature type="compositionally biased region" description="Basic residues" evidence="1">
    <location>
        <begin position="600"/>
        <end position="611"/>
    </location>
</feature>
<evidence type="ECO:0000256" key="1">
    <source>
        <dbReference type="SAM" id="MobiDB-lite"/>
    </source>
</evidence>
<sequence length="611" mass="64749">MSQPEDSAPSMSTQRRTVAPGASVHDISRAIPVLVTSSLIEQNPAQAAGALITLLTEGPPDKATLRPTTPEDRFQITRGMLDYGTSSYLKYFVNDLRGREILAQWLSDATPPRKADMEDVSERYAALVGPLLDLLLRLPIQLEHLKDHVGLGKLITGAQKRLRSEAARKKADAVKDKWSALVPSSSAVRAQSPSIPASTATTAKRPASANAATEASTKRVRSTTTAPVSSTTVRPASSLLGTGATTRTRLAAQSERKGSPQLSDTKSTSAARRTTTTTQSSANKDLASFMSLIDQQATPASSVSQGVAPSSATSTATPEPEVRPERKKPKKGVRWKDHDGLPLVAVKMIEPAVYDEDEHGTIATVGQLDMEEGGMFRLAHAEMEEMIDWYTPPALALEPRVAKVADMRGSKSQAKVLQDEYDSETPAVEYADASEIPDSAPAPNNYVTAFASVGSEPHIMTMGPHLRPFAADAVGTSKGAAGPGLPATLATMLDQLAKDTVNRPTPSTNAPPSEPTPDAPLPPHTPLAKYTQSAPMNDMPSSSSAPPIPPMPPWGGPMPMWPFPFPPPDAALHQNAGPVESSRPPPAETGRSRGGNGGGRARRSGRHTRSS</sequence>
<accession>A0A0M9VQS6</accession>
<feature type="region of interest" description="Disordered" evidence="1">
    <location>
        <begin position="182"/>
        <end position="283"/>
    </location>
</feature>
<organism evidence="2 3">
    <name type="scientific">Malassezia pachydermatis</name>
    <dbReference type="NCBI Taxonomy" id="77020"/>
    <lineage>
        <taxon>Eukaryota</taxon>
        <taxon>Fungi</taxon>
        <taxon>Dikarya</taxon>
        <taxon>Basidiomycota</taxon>
        <taxon>Ustilaginomycotina</taxon>
        <taxon>Malasseziomycetes</taxon>
        <taxon>Malasseziales</taxon>
        <taxon>Malasseziaceae</taxon>
        <taxon>Malassezia</taxon>
    </lineage>
</organism>
<dbReference type="Proteomes" id="UP000037751">
    <property type="component" value="Unassembled WGS sequence"/>
</dbReference>
<feature type="compositionally biased region" description="Pro residues" evidence="1">
    <location>
        <begin position="512"/>
        <end position="525"/>
    </location>
</feature>
<feature type="compositionally biased region" description="Low complexity" evidence="1">
    <location>
        <begin position="222"/>
        <end position="252"/>
    </location>
</feature>
<feature type="compositionally biased region" description="Polar residues" evidence="1">
    <location>
        <begin position="502"/>
        <end position="511"/>
    </location>
</feature>
<feature type="compositionally biased region" description="Pro residues" evidence="1">
    <location>
        <begin position="546"/>
        <end position="569"/>
    </location>
</feature>
<proteinExistence type="predicted"/>
<gene>
    <name evidence="2" type="ORF">Malapachy_3663</name>
</gene>
<feature type="region of interest" description="Disordered" evidence="1">
    <location>
        <begin position="300"/>
        <end position="335"/>
    </location>
</feature>
<dbReference type="GeneID" id="28730001"/>
<dbReference type="InterPro" id="IPR035441">
    <property type="entry name" value="TFIIS/LEDGF_dom_sf"/>
</dbReference>
<keyword evidence="3" id="KW-1185">Reference proteome</keyword>
<protein>
    <submittedName>
        <fullName evidence="2">Zinc finger protein</fullName>
    </submittedName>
</protein>
<name>A0A0M9VQS6_9BASI</name>
<dbReference type="EMBL" id="LGAV01000001">
    <property type="protein sequence ID" value="KOS15862.1"/>
    <property type="molecule type" value="Genomic_DNA"/>
</dbReference>
<dbReference type="AlphaFoldDB" id="A0A0M9VQS6"/>
<feature type="compositionally biased region" description="Polar residues" evidence="1">
    <location>
        <begin position="1"/>
        <end position="16"/>
    </location>
</feature>
<evidence type="ECO:0000313" key="3">
    <source>
        <dbReference type="Proteomes" id="UP000037751"/>
    </source>
</evidence>